<protein>
    <recommendedName>
        <fullName evidence="3">histidine kinase</fullName>
        <ecNumber evidence="3">2.7.13.3</ecNumber>
    </recommendedName>
</protein>
<feature type="transmembrane region" description="Helical" evidence="12">
    <location>
        <begin position="269"/>
        <end position="292"/>
    </location>
</feature>
<evidence type="ECO:0000256" key="3">
    <source>
        <dbReference type="ARBA" id="ARBA00012438"/>
    </source>
</evidence>
<dbReference type="InterPro" id="IPR004358">
    <property type="entry name" value="Sig_transdc_His_kin-like_C"/>
</dbReference>
<organism evidence="15 16">
    <name type="scientific">Pseudanabaena catenata USMAC16</name>
    <dbReference type="NCBI Taxonomy" id="1855837"/>
    <lineage>
        <taxon>Bacteria</taxon>
        <taxon>Bacillati</taxon>
        <taxon>Cyanobacteriota</taxon>
        <taxon>Cyanophyceae</taxon>
        <taxon>Pseudanabaenales</taxon>
        <taxon>Pseudanabaenaceae</taxon>
        <taxon>Pseudanabaena</taxon>
    </lineage>
</organism>
<evidence type="ECO:0000256" key="6">
    <source>
        <dbReference type="ARBA" id="ARBA00022679"/>
    </source>
</evidence>
<feature type="domain" description="HAMP" evidence="14">
    <location>
        <begin position="293"/>
        <end position="346"/>
    </location>
</feature>
<dbReference type="Gene3D" id="1.10.287.130">
    <property type="match status" value="1"/>
</dbReference>
<keyword evidence="8" id="KW-0418">Kinase</keyword>
<feature type="domain" description="Histidine kinase" evidence="13">
    <location>
        <begin position="409"/>
        <end position="666"/>
    </location>
</feature>
<dbReference type="InterPro" id="IPR029151">
    <property type="entry name" value="Sensor-like_sf"/>
</dbReference>
<keyword evidence="6" id="KW-0808">Transferase</keyword>
<dbReference type="InterPro" id="IPR036097">
    <property type="entry name" value="HisK_dim/P_sf"/>
</dbReference>
<dbReference type="SMART" id="SM00387">
    <property type="entry name" value="HATPase_c"/>
    <property type="match status" value="1"/>
</dbReference>
<dbReference type="GO" id="GO:0000155">
    <property type="term" value="F:phosphorelay sensor kinase activity"/>
    <property type="evidence" value="ECO:0007669"/>
    <property type="project" value="InterPro"/>
</dbReference>
<keyword evidence="4" id="KW-1003">Cell membrane</keyword>
<evidence type="ECO:0000259" key="14">
    <source>
        <dbReference type="PROSITE" id="PS50885"/>
    </source>
</evidence>
<evidence type="ECO:0000313" key="16">
    <source>
        <dbReference type="Proteomes" id="UP001152872"/>
    </source>
</evidence>
<evidence type="ECO:0000256" key="11">
    <source>
        <dbReference type="SAM" id="Coils"/>
    </source>
</evidence>
<feature type="coiled-coil region" evidence="11">
    <location>
        <begin position="334"/>
        <end position="390"/>
    </location>
</feature>
<keyword evidence="16" id="KW-1185">Reference proteome</keyword>
<evidence type="ECO:0000256" key="4">
    <source>
        <dbReference type="ARBA" id="ARBA00022475"/>
    </source>
</evidence>
<evidence type="ECO:0000256" key="12">
    <source>
        <dbReference type="SAM" id="Phobius"/>
    </source>
</evidence>
<dbReference type="EMBL" id="VBTY01000035">
    <property type="protein sequence ID" value="MDG3494159.1"/>
    <property type="molecule type" value="Genomic_DNA"/>
</dbReference>
<dbReference type="Gene3D" id="3.30.565.10">
    <property type="entry name" value="Histidine kinase-like ATPase, C-terminal domain"/>
    <property type="match status" value="1"/>
</dbReference>
<feature type="transmembrane region" description="Helical" evidence="12">
    <location>
        <begin position="14"/>
        <end position="38"/>
    </location>
</feature>
<dbReference type="SMART" id="SM00304">
    <property type="entry name" value="HAMP"/>
    <property type="match status" value="1"/>
</dbReference>
<dbReference type="PANTHER" id="PTHR43065">
    <property type="entry name" value="SENSOR HISTIDINE KINASE"/>
    <property type="match status" value="1"/>
</dbReference>
<dbReference type="GO" id="GO:0005524">
    <property type="term" value="F:ATP binding"/>
    <property type="evidence" value="ECO:0007669"/>
    <property type="project" value="UniProtKB-KW"/>
</dbReference>
<dbReference type="CDD" id="cd00082">
    <property type="entry name" value="HisKA"/>
    <property type="match status" value="1"/>
</dbReference>
<dbReference type="PROSITE" id="PS50109">
    <property type="entry name" value="HIS_KIN"/>
    <property type="match status" value="1"/>
</dbReference>
<keyword evidence="10" id="KW-0902">Two-component regulatory system</keyword>
<evidence type="ECO:0000256" key="10">
    <source>
        <dbReference type="ARBA" id="ARBA00023012"/>
    </source>
</evidence>
<keyword evidence="15" id="KW-0547">Nucleotide-binding</keyword>
<dbReference type="EC" id="2.7.13.3" evidence="3"/>
<dbReference type="InterPro" id="IPR003661">
    <property type="entry name" value="HisK_dim/P_dom"/>
</dbReference>
<dbReference type="SUPFAM" id="SSF103190">
    <property type="entry name" value="Sensory domain-like"/>
    <property type="match status" value="1"/>
</dbReference>
<proteinExistence type="predicted"/>
<accession>A0A9X4RKR9</accession>
<keyword evidence="9 12" id="KW-1133">Transmembrane helix</keyword>
<dbReference type="Gene3D" id="6.10.340.10">
    <property type="match status" value="1"/>
</dbReference>
<dbReference type="InterPro" id="IPR036890">
    <property type="entry name" value="HATPase_C_sf"/>
</dbReference>
<dbReference type="SUPFAM" id="SSF55874">
    <property type="entry name" value="ATPase domain of HSP90 chaperone/DNA topoisomerase II/histidine kinase"/>
    <property type="match status" value="1"/>
</dbReference>
<evidence type="ECO:0000256" key="7">
    <source>
        <dbReference type="ARBA" id="ARBA00022692"/>
    </source>
</evidence>
<comment type="catalytic activity">
    <reaction evidence="1">
        <text>ATP + protein L-histidine = ADP + protein N-phospho-L-histidine.</text>
        <dbReference type="EC" id="2.7.13.3"/>
    </reaction>
</comment>
<dbReference type="InterPro" id="IPR003594">
    <property type="entry name" value="HATPase_dom"/>
</dbReference>
<comment type="subcellular location">
    <subcellularLocation>
        <location evidence="2">Cell membrane</location>
        <topology evidence="2">Multi-pass membrane protein</topology>
    </subcellularLocation>
</comment>
<evidence type="ECO:0000256" key="9">
    <source>
        <dbReference type="ARBA" id="ARBA00022989"/>
    </source>
</evidence>
<dbReference type="SUPFAM" id="SSF47384">
    <property type="entry name" value="Homodimeric domain of signal transducing histidine kinase"/>
    <property type="match status" value="1"/>
</dbReference>
<dbReference type="InterPro" id="IPR003660">
    <property type="entry name" value="HAMP_dom"/>
</dbReference>
<evidence type="ECO:0000313" key="15">
    <source>
        <dbReference type="EMBL" id="MDG3494159.1"/>
    </source>
</evidence>
<dbReference type="RefSeq" id="WP_009626224.1">
    <property type="nucleotide sequence ID" value="NZ_VBTY01000035.1"/>
</dbReference>
<dbReference type="PANTHER" id="PTHR43065:SF50">
    <property type="entry name" value="HISTIDINE KINASE"/>
    <property type="match status" value="1"/>
</dbReference>
<evidence type="ECO:0000256" key="5">
    <source>
        <dbReference type="ARBA" id="ARBA00022553"/>
    </source>
</evidence>
<keyword evidence="12" id="KW-0472">Membrane</keyword>
<keyword evidence="7 12" id="KW-0812">Transmembrane</keyword>
<dbReference type="GO" id="GO:0005886">
    <property type="term" value="C:plasma membrane"/>
    <property type="evidence" value="ECO:0007669"/>
    <property type="project" value="UniProtKB-SubCell"/>
</dbReference>
<dbReference type="Proteomes" id="UP001152872">
    <property type="component" value="Unassembled WGS sequence"/>
</dbReference>
<dbReference type="PROSITE" id="PS50885">
    <property type="entry name" value="HAMP"/>
    <property type="match status" value="1"/>
</dbReference>
<dbReference type="CDD" id="cd06225">
    <property type="entry name" value="HAMP"/>
    <property type="match status" value="1"/>
</dbReference>
<evidence type="ECO:0000256" key="1">
    <source>
        <dbReference type="ARBA" id="ARBA00000085"/>
    </source>
</evidence>
<evidence type="ECO:0000256" key="2">
    <source>
        <dbReference type="ARBA" id="ARBA00004651"/>
    </source>
</evidence>
<keyword evidence="5" id="KW-0597">Phosphoprotein</keyword>
<dbReference type="InterPro" id="IPR005467">
    <property type="entry name" value="His_kinase_dom"/>
</dbReference>
<dbReference type="Pfam" id="PF02518">
    <property type="entry name" value="HATPase_c"/>
    <property type="match status" value="1"/>
</dbReference>
<keyword evidence="11" id="KW-0175">Coiled coil</keyword>
<dbReference type="AlphaFoldDB" id="A0A9X4RKR9"/>
<name>A0A9X4RKR9_9CYAN</name>
<keyword evidence="15" id="KW-0067">ATP-binding</keyword>
<reference evidence="15" key="1">
    <citation type="submission" date="2019-05" db="EMBL/GenBank/DDBJ databases">
        <title>Whole genome sequencing of Pseudanabaena catenata USMAC16.</title>
        <authorList>
            <person name="Khan Z."/>
            <person name="Omar W.M."/>
            <person name="Convey P."/>
            <person name="Merican F."/>
            <person name="Najimudin N."/>
        </authorList>
    </citation>
    <scope>NUCLEOTIDE SEQUENCE</scope>
    <source>
        <strain evidence="15">USMAC16</strain>
    </source>
</reference>
<dbReference type="Pfam" id="PF00672">
    <property type="entry name" value="HAMP"/>
    <property type="match status" value="1"/>
</dbReference>
<dbReference type="SMART" id="SM00388">
    <property type="entry name" value="HisKA"/>
    <property type="match status" value="1"/>
</dbReference>
<dbReference type="PRINTS" id="PR00344">
    <property type="entry name" value="BCTRLSENSOR"/>
</dbReference>
<sequence length="670" mass="75300">MQKFWSKLNLSQKIVFPFLIVCLTVLMVGLFAVGNWFANNLEQNLSEEVNRFSERIERDFQYEQINLESQLKLIADRESVRLAVERRDRAALLKILLPIRTILNLDLIKVVDLRGNILMEARSSEFGEVKILDTSIVNSVSRGAGFADLLDVEGGQQILQAFIHPIKSSEGLLGGMIIAQSLDNQLLKKFASGSSKHLIVHKNGKVIASTLPSVSESKSLTITDLSTQQLTIDRQRYLAKSGSFNGVSQSLSVIALYPVTQLDAAKDLLWLRFGMIFLLEAIMVAIIGGLIANAIARPLKAVSQVAKKVTRDANFTLQVPVLTHDEVGVVAISLNQLIAQVRQLLIEQQESKQQLEIYNQTLEQQVLKRTEEFQQKNTDLQATLQQLKETQLQLIQGEKMSSLGQLVAGVAHEINNPVNFIHGNLTYANQHTQDLIHLLNAYQQHYPNPPQSLQAQIEDIDLEFLIEDLAKILQSMQVGSDRIRSIVLSLRSFSRLDEAEFKPVDLHLGIDNTLMILQHRLKSQNKRPEIKVVKMYGNIAEVNCFAGQLNQVFMNILANAIDALEEINYHFKNDDWDRQPCITIRTRLIDDCFVEIAIADNGNGIPEEIQRQIFDPFFTTKPVGKGTGMGMAISYQIITEKHNGKLTCHSTIGKGTEFYIQIPTDLDKSQ</sequence>
<evidence type="ECO:0000259" key="13">
    <source>
        <dbReference type="PROSITE" id="PS50109"/>
    </source>
</evidence>
<gene>
    <name evidence="15" type="ORF">FEV09_06260</name>
</gene>
<evidence type="ECO:0000256" key="8">
    <source>
        <dbReference type="ARBA" id="ARBA00022777"/>
    </source>
</evidence>
<comment type="caution">
    <text evidence="15">The sequence shown here is derived from an EMBL/GenBank/DDBJ whole genome shotgun (WGS) entry which is preliminary data.</text>
</comment>
<dbReference type="SUPFAM" id="SSF158472">
    <property type="entry name" value="HAMP domain-like"/>
    <property type="match status" value="1"/>
</dbReference>